<reference evidence="2 3" key="1">
    <citation type="submission" date="2019-05" db="EMBL/GenBank/DDBJ databases">
        <title>Ruegeria sp. nov., isolated from tidal flat.</title>
        <authorList>
            <person name="Kim W."/>
        </authorList>
    </citation>
    <scope>NUCLEOTIDE SEQUENCE [LARGE SCALE GENOMIC DNA]</scope>
    <source>
        <strain evidence="2 3">CAU 1488</strain>
    </source>
</reference>
<evidence type="ECO:0000256" key="1">
    <source>
        <dbReference type="SAM" id="SignalP"/>
    </source>
</evidence>
<evidence type="ECO:0000313" key="2">
    <source>
        <dbReference type="EMBL" id="TMV10117.1"/>
    </source>
</evidence>
<evidence type="ECO:0000313" key="3">
    <source>
        <dbReference type="Proteomes" id="UP001193035"/>
    </source>
</evidence>
<dbReference type="EMBL" id="VCPD01000001">
    <property type="protein sequence ID" value="TMV10117.1"/>
    <property type="molecule type" value="Genomic_DNA"/>
</dbReference>
<accession>A0ABY2X3Z8</accession>
<protein>
    <recommendedName>
        <fullName evidence="4">DUF1344 domain-containing protein</fullName>
    </recommendedName>
</protein>
<keyword evidence="3" id="KW-1185">Reference proteome</keyword>
<feature type="chain" id="PRO_5045699803" description="DUF1344 domain-containing protein" evidence="1">
    <location>
        <begin position="19"/>
        <end position="82"/>
    </location>
</feature>
<dbReference type="RefSeq" id="WP_138840174.1">
    <property type="nucleotide sequence ID" value="NZ_VCPD01000001.1"/>
</dbReference>
<gene>
    <name evidence="2" type="ORF">FGK63_03385</name>
</gene>
<proteinExistence type="predicted"/>
<name>A0ABY2X3Z8_9RHOB</name>
<organism evidence="2 3">
    <name type="scientific">Ruegeria sediminis</name>
    <dbReference type="NCBI Taxonomy" id="2583820"/>
    <lineage>
        <taxon>Bacteria</taxon>
        <taxon>Pseudomonadati</taxon>
        <taxon>Pseudomonadota</taxon>
        <taxon>Alphaproteobacteria</taxon>
        <taxon>Rhodobacterales</taxon>
        <taxon>Roseobacteraceae</taxon>
        <taxon>Ruegeria</taxon>
    </lineage>
</organism>
<evidence type="ECO:0008006" key="4">
    <source>
        <dbReference type="Google" id="ProtNLM"/>
    </source>
</evidence>
<feature type="signal peptide" evidence="1">
    <location>
        <begin position="1"/>
        <end position="18"/>
    </location>
</feature>
<dbReference type="Proteomes" id="UP001193035">
    <property type="component" value="Unassembled WGS sequence"/>
</dbReference>
<keyword evidence="1" id="KW-0732">Signal</keyword>
<comment type="caution">
    <text evidence="2">The sequence shown here is derived from an EMBL/GenBank/DDBJ whole genome shotgun (WGS) entry which is preliminary data.</text>
</comment>
<sequence length="82" mass="8706">MRSLVFAAALLAAAPALADEVTGTILAYDRVEGLIVLTDKTVWSLELIEAAPEGLVAGDMIHIEYETAGEDGITKINAIHKK</sequence>